<dbReference type="GO" id="GO:0005634">
    <property type="term" value="C:nucleus"/>
    <property type="evidence" value="ECO:0007669"/>
    <property type="project" value="InterPro"/>
</dbReference>
<sequence>MSSSSSVPINSGAFVAPTPQNTPLSAAPIASHMSRPTVADIPEAEDGDEDSDSPPDVLRQAALAGIEGKLSSLIGRSSGYIESLPVPIKRRVEGLKGVQAEYAKIEMEQKKEILELDKKYLALYTPLFLRRYDILTGKTEPTADEITAGEAQSLKDDPDATPLPSSDVEPGANDATGVPHFWLTALRNHVGINDLITERDEGALKHLVDIRLEYLEAPRNGFKLLFYFDPNEYFEDKVLTKEYIYQDEIGYGGDFVYDRANGCTIQWKEDKDLTKEVEIKKQRNKSEWIFMLLPLSAWRLLINLSRLDTNRTRLVRRTHPTASFFNFFSPPEPPSQEAIEAGDIDGEELEELEERLELDYQIGEDLKERIIPRAIDYFTGKALEYEGGLDDDEDFEDDDDEDEDGGFVDDDSDDEGGVAPPRKRGGKTGNENVDPAECKQQ</sequence>
<dbReference type="GO" id="GO:0006334">
    <property type="term" value="P:nucleosome assembly"/>
    <property type="evidence" value="ECO:0007669"/>
    <property type="project" value="InterPro"/>
</dbReference>
<dbReference type="InterPro" id="IPR037231">
    <property type="entry name" value="NAP-like_sf"/>
</dbReference>
<comment type="similarity">
    <text evidence="1 2">Belongs to the nucleosome assembly protein (NAP) family.</text>
</comment>
<dbReference type="InterPro" id="IPR002164">
    <property type="entry name" value="NAP_family"/>
</dbReference>
<evidence type="ECO:0000313" key="4">
    <source>
        <dbReference type="EMBL" id="KDQ17453.1"/>
    </source>
</evidence>
<dbReference type="Proteomes" id="UP000027195">
    <property type="component" value="Unassembled WGS sequence"/>
</dbReference>
<feature type="region of interest" description="Disordered" evidence="3">
    <location>
        <begin position="1"/>
        <end position="55"/>
    </location>
</feature>
<feature type="region of interest" description="Disordered" evidence="3">
    <location>
        <begin position="143"/>
        <end position="172"/>
    </location>
</feature>
<dbReference type="FunCoup" id="A0A067MNX7">
    <property type="interactions" value="369"/>
</dbReference>
<dbReference type="AlphaFoldDB" id="A0A067MNX7"/>
<evidence type="ECO:0008006" key="6">
    <source>
        <dbReference type="Google" id="ProtNLM"/>
    </source>
</evidence>
<gene>
    <name evidence="4" type="ORF">BOTBODRAFT_42656</name>
</gene>
<evidence type="ECO:0000256" key="2">
    <source>
        <dbReference type="RuleBase" id="RU003876"/>
    </source>
</evidence>
<dbReference type="OrthoDB" id="27325at2759"/>
<accession>A0A067MNX7</accession>
<dbReference type="PANTHER" id="PTHR11875">
    <property type="entry name" value="TESTIS-SPECIFIC Y-ENCODED PROTEIN"/>
    <property type="match status" value="1"/>
</dbReference>
<dbReference type="Gene3D" id="3.30.1120.90">
    <property type="entry name" value="Nucleosome assembly protein"/>
    <property type="match status" value="1"/>
</dbReference>
<evidence type="ECO:0000256" key="1">
    <source>
        <dbReference type="ARBA" id="ARBA00009947"/>
    </source>
</evidence>
<feature type="compositionally biased region" description="Acidic residues" evidence="3">
    <location>
        <begin position="42"/>
        <end position="53"/>
    </location>
</feature>
<evidence type="ECO:0000313" key="5">
    <source>
        <dbReference type="Proteomes" id="UP000027195"/>
    </source>
</evidence>
<dbReference type="HOGENOM" id="CLU_038841_1_0_1"/>
<dbReference type="Gene3D" id="1.20.5.1500">
    <property type="match status" value="1"/>
</dbReference>
<protein>
    <recommendedName>
        <fullName evidence="6">Nucleosome assembly protein</fullName>
    </recommendedName>
</protein>
<dbReference type="Pfam" id="PF00956">
    <property type="entry name" value="NAP"/>
    <property type="match status" value="1"/>
</dbReference>
<keyword evidence="5" id="KW-1185">Reference proteome</keyword>
<evidence type="ECO:0000256" key="3">
    <source>
        <dbReference type="SAM" id="MobiDB-lite"/>
    </source>
</evidence>
<dbReference type="InParanoid" id="A0A067MNX7"/>
<feature type="region of interest" description="Disordered" evidence="3">
    <location>
        <begin position="386"/>
        <end position="441"/>
    </location>
</feature>
<dbReference type="STRING" id="930990.A0A067MNX7"/>
<dbReference type="EMBL" id="KL198023">
    <property type="protein sequence ID" value="KDQ17453.1"/>
    <property type="molecule type" value="Genomic_DNA"/>
</dbReference>
<name>A0A067MNX7_BOTB1</name>
<organism evidence="4 5">
    <name type="scientific">Botryobasidium botryosum (strain FD-172 SS1)</name>
    <dbReference type="NCBI Taxonomy" id="930990"/>
    <lineage>
        <taxon>Eukaryota</taxon>
        <taxon>Fungi</taxon>
        <taxon>Dikarya</taxon>
        <taxon>Basidiomycota</taxon>
        <taxon>Agaricomycotina</taxon>
        <taxon>Agaricomycetes</taxon>
        <taxon>Cantharellales</taxon>
        <taxon>Botryobasidiaceae</taxon>
        <taxon>Botryobasidium</taxon>
    </lineage>
</organism>
<reference evidence="5" key="1">
    <citation type="journal article" date="2014" name="Proc. Natl. Acad. Sci. U.S.A.">
        <title>Extensive sampling of basidiomycete genomes demonstrates inadequacy of the white-rot/brown-rot paradigm for wood decay fungi.</title>
        <authorList>
            <person name="Riley R."/>
            <person name="Salamov A.A."/>
            <person name="Brown D.W."/>
            <person name="Nagy L.G."/>
            <person name="Floudas D."/>
            <person name="Held B.W."/>
            <person name="Levasseur A."/>
            <person name="Lombard V."/>
            <person name="Morin E."/>
            <person name="Otillar R."/>
            <person name="Lindquist E.A."/>
            <person name="Sun H."/>
            <person name="LaButti K.M."/>
            <person name="Schmutz J."/>
            <person name="Jabbour D."/>
            <person name="Luo H."/>
            <person name="Baker S.E."/>
            <person name="Pisabarro A.G."/>
            <person name="Walton J.D."/>
            <person name="Blanchette R.A."/>
            <person name="Henrissat B."/>
            <person name="Martin F."/>
            <person name="Cullen D."/>
            <person name="Hibbett D.S."/>
            <person name="Grigoriev I.V."/>
        </authorList>
    </citation>
    <scope>NUCLEOTIDE SEQUENCE [LARGE SCALE GENOMIC DNA]</scope>
    <source>
        <strain evidence="5">FD-172 SS1</strain>
    </source>
</reference>
<feature type="compositionally biased region" description="Acidic residues" evidence="3">
    <location>
        <begin position="387"/>
        <end position="416"/>
    </location>
</feature>
<proteinExistence type="inferred from homology"/>
<dbReference type="SUPFAM" id="SSF143113">
    <property type="entry name" value="NAP-like"/>
    <property type="match status" value="1"/>
</dbReference>